<keyword evidence="1" id="KW-0472">Membrane</keyword>
<dbReference type="AlphaFoldDB" id="A0A9P0DQR5"/>
<accession>A0A9P0DQR5</accession>
<evidence type="ECO:0000256" key="1">
    <source>
        <dbReference type="SAM" id="Phobius"/>
    </source>
</evidence>
<dbReference type="SMART" id="SM00714">
    <property type="entry name" value="LITAF"/>
    <property type="match status" value="1"/>
</dbReference>
<protein>
    <recommendedName>
        <fullName evidence="2">LITAF domain-containing protein</fullName>
    </recommendedName>
</protein>
<gene>
    <name evidence="3" type="ORF">PHAECO_LOCUS9316</name>
</gene>
<dbReference type="InterPro" id="IPR006629">
    <property type="entry name" value="LITAF"/>
</dbReference>
<keyword evidence="1" id="KW-0812">Transmembrane</keyword>
<evidence type="ECO:0000259" key="2">
    <source>
        <dbReference type="PROSITE" id="PS51837"/>
    </source>
</evidence>
<dbReference type="PROSITE" id="PS51837">
    <property type="entry name" value="LITAF"/>
    <property type="match status" value="1"/>
</dbReference>
<evidence type="ECO:0000313" key="4">
    <source>
        <dbReference type="Proteomes" id="UP001153737"/>
    </source>
</evidence>
<dbReference type="OrthoDB" id="7765058at2759"/>
<proteinExistence type="predicted"/>
<organism evidence="3 4">
    <name type="scientific">Phaedon cochleariae</name>
    <name type="common">Mustard beetle</name>
    <dbReference type="NCBI Taxonomy" id="80249"/>
    <lineage>
        <taxon>Eukaryota</taxon>
        <taxon>Metazoa</taxon>
        <taxon>Ecdysozoa</taxon>
        <taxon>Arthropoda</taxon>
        <taxon>Hexapoda</taxon>
        <taxon>Insecta</taxon>
        <taxon>Pterygota</taxon>
        <taxon>Neoptera</taxon>
        <taxon>Endopterygota</taxon>
        <taxon>Coleoptera</taxon>
        <taxon>Polyphaga</taxon>
        <taxon>Cucujiformia</taxon>
        <taxon>Chrysomeloidea</taxon>
        <taxon>Chrysomelidae</taxon>
        <taxon>Chrysomelinae</taxon>
        <taxon>Chrysomelini</taxon>
        <taxon>Phaedon</taxon>
    </lineage>
</organism>
<feature type="domain" description="LITAF" evidence="2">
    <location>
        <begin position="78"/>
        <end position="161"/>
    </location>
</feature>
<reference evidence="3" key="2">
    <citation type="submission" date="2022-10" db="EMBL/GenBank/DDBJ databases">
        <authorList>
            <consortium name="ENA_rothamsted_submissions"/>
            <consortium name="culmorum"/>
            <person name="King R."/>
        </authorList>
    </citation>
    <scope>NUCLEOTIDE SEQUENCE</scope>
</reference>
<evidence type="ECO:0000313" key="3">
    <source>
        <dbReference type="EMBL" id="CAH1170274.1"/>
    </source>
</evidence>
<dbReference type="Proteomes" id="UP001153737">
    <property type="component" value="Chromosome 5"/>
</dbReference>
<name>A0A9P0DQR5_PHACE</name>
<reference evidence="3" key="1">
    <citation type="submission" date="2022-01" db="EMBL/GenBank/DDBJ databases">
        <authorList>
            <person name="King R."/>
        </authorList>
    </citation>
    <scope>NUCLEOTIDE SEQUENCE</scope>
</reference>
<sequence>MEYQLKCQLCGEQFNVNPKCPHPLGEHLLKKHPGIELTFFTIEDDCDTKCCKCNRKKTSRNKCLFKIPSKSIVPPKKRSSIFKTTVESWKPGPVKIICPKCRRKDRPCIRKQRNKVAYSSLGAFCMLTCWPICFLPFLIPNGSVLELFCKHCGTLLGEYDRKTGTIKCVCNRNADDLTKMC</sequence>
<dbReference type="EMBL" id="OU896711">
    <property type="protein sequence ID" value="CAH1170274.1"/>
    <property type="molecule type" value="Genomic_DNA"/>
</dbReference>
<dbReference type="Pfam" id="PF10601">
    <property type="entry name" value="zf-LITAF-like"/>
    <property type="match status" value="1"/>
</dbReference>
<keyword evidence="1" id="KW-1133">Transmembrane helix</keyword>
<keyword evidence="4" id="KW-1185">Reference proteome</keyword>
<feature type="transmembrane region" description="Helical" evidence="1">
    <location>
        <begin position="116"/>
        <end position="139"/>
    </location>
</feature>